<organism evidence="2 3">
    <name type="scientific">Pleodorina starrii</name>
    <dbReference type="NCBI Taxonomy" id="330485"/>
    <lineage>
        <taxon>Eukaryota</taxon>
        <taxon>Viridiplantae</taxon>
        <taxon>Chlorophyta</taxon>
        <taxon>core chlorophytes</taxon>
        <taxon>Chlorophyceae</taxon>
        <taxon>CS clade</taxon>
        <taxon>Chlamydomonadales</taxon>
        <taxon>Volvocaceae</taxon>
        <taxon>Pleodorina</taxon>
    </lineage>
</organism>
<evidence type="ECO:0000256" key="1">
    <source>
        <dbReference type="SAM" id="MobiDB-lite"/>
    </source>
</evidence>
<feature type="region of interest" description="Disordered" evidence="1">
    <location>
        <begin position="133"/>
        <end position="198"/>
    </location>
</feature>
<dbReference type="Proteomes" id="UP001165080">
    <property type="component" value="Unassembled WGS sequence"/>
</dbReference>
<evidence type="ECO:0000313" key="2">
    <source>
        <dbReference type="EMBL" id="GLC48110.1"/>
    </source>
</evidence>
<feature type="compositionally biased region" description="Low complexity" evidence="1">
    <location>
        <begin position="134"/>
        <end position="159"/>
    </location>
</feature>
<gene>
    <name evidence="2" type="primary">PLEST007495</name>
    <name evidence="2" type="ORF">PLESTB_000060200</name>
</gene>
<feature type="compositionally biased region" description="Low complexity" evidence="1">
    <location>
        <begin position="47"/>
        <end position="56"/>
    </location>
</feature>
<sequence length="198" mass="21024">MSGHYVMTIMAFYWFNCQIILLLRKVLRLAAQHHQHSRMKKDAPTAKKAGSSSGRSGNKKPDLKSSPGVRKQQGTKPPQGRQGQGGRQQPSRPWDKHQAAARALLRGSGLSAGSLSALLDQTAEELRDKNVKCQGAAAAAGRQGPAPTGIEPSPRQSHPPAAPPPTPAEKPKLAGTKPSRLAPNDPGSVLESLSSWGL</sequence>
<feature type="region of interest" description="Disordered" evidence="1">
    <location>
        <begin position="35"/>
        <end position="105"/>
    </location>
</feature>
<proteinExistence type="predicted"/>
<reference evidence="2 3" key="1">
    <citation type="journal article" date="2023" name="Commun. Biol.">
        <title>Reorganization of the ancestral sex-determining regions during the evolution of trioecy in Pleodorina starrii.</title>
        <authorList>
            <person name="Takahashi K."/>
            <person name="Suzuki S."/>
            <person name="Kawai-Toyooka H."/>
            <person name="Yamamoto K."/>
            <person name="Hamaji T."/>
            <person name="Ootsuki R."/>
            <person name="Yamaguchi H."/>
            <person name="Kawachi M."/>
            <person name="Higashiyama T."/>
            <person name="Nozaki H."/>
        </authorList>
    </citation>
    <scope>NUCLEOTIDE SEQUENCE [LARGE SCALE GENOMIC DNA]</scope>
    <source>
        <strain evidence="2 3">NIES-4479</strain>
    </source>
</reference>
<dbReference type="AlphaFoldDB" id="A0A9W6BAB1"/>
<feature type="compositionally biased region" description="Low complexity" evidence="1">
    <location>
        <begin position="72"/>
        <end position="92"/>
    </location>
</feature>
<comment type="caution">
    <text evidence="2">The sequence shown here is derived from an EMBL/GenBank/DDBJ whole genome shotgun (WGS) entry which is preliminary data.</text>
</comment>
<accession>A0A9W6BAB1</accession>
<protein>
    <submittedName>
        <fullName evidence="2">Uncharacterized protein</fullName>
    </submittedName>
</protein>
<dbReference type="EMBL" id="BRXU01000001">
    <property type="protein sequence ID" value="GLC48110.1"/>
    <property type="molecule type" value="Genomic_DNA"/>
</dbReference>
<keyword evidence="3" id="KW-1185">Reference proteome</keyword>
<name>A0A9W6BAB1_9CHLO</name>
<evidence type="ECO:0000313" key="3">
    <source>
        <dbReference type="Proteomes" id="UP001165080"/>
    </source>
</evidence>